<dbReference type="GO" id="GO:0055129">
    <property type="term" value="P:L-proline biosynthetic process"/>
    <property type="evidence" value="ECO:0007669"/>
    <property type="project" value="TreeGrafter"/>
</dbReference>
<dbReference type="Gene3D" id="3.40.50.720">
    <property type="entry name" value="NAD(P)-binding Rossmann-like Domain"/>
    <property type="match status" value="1"/>
</dbReference>
<proteinExistence type="inferred from homology"/>
<keyword evidence="2" id="KW-0521">NADP</keyword>
<dbReference type="InterPro" id="IPR028939">
    <property type="entry name" value="P5C_Rdtase_cat_N"/>
</dbReference>
<dbReference type="PIRSF" id="PIRSF000193">
    <property type="entry name" value="Pyrrol-5-carb_rd"/>
    <property type="match status" value="1"/>
</dbReference>
<dbReference type="Gene3D" id="1.10.3730.10">
    <property type="entry name" value="ProC C-terminal domain-like"/>
    <property type="match status" value="1"/>
</dbReference>
<comment type="similarity">
    <text evidence="1">Belongs to the pyrroline-5-carboxylate reductase family.</text>
</comment>
<name>A0A285CKF7_9BACI</name>
<dbReference type="PANTHER" id="PTHR11645:SF51">
    <property type="entry name" value="COME OPERON PROTEIN 4"/>
    <property type="match status" value="1"/>
</dbReference>
<dbReference type="Pfam" id="PF14748">
    <property type="entry name" value="P5CR_dimer"/>
    <property type="match status" value="1"/>
</dbReference>
<dbReference type="InterPro" id="IPR008927">
    <property type="entry name" value="6-PGluconate_DH-like_C_sf"/>
</dbReference>
<evidence type="ECO:0000259" key="4">
    <source>
        <dbReference type="Pfam" id="PF14748"/>
    </source>
</evidence>
<sequence length="273" mass="30684">MRIGVIGTGNMGSILVEAMMDAHAISPSCLSIHNRTRAKAEQLRQEYPELQIFDDVEKLVQTSDCLFICVKPHDIFPLLQQIKPHLQREHCLVSITSPVAVEQLELHVDCSTARIIPSITNRALTGVSLFTFGKKCTDRWKTQLLQLFKGFSKPHEISQNITRVTSDIVSCGPAFYSYITRRFIDGAVRETEIDTETATVLVSEMLIGLGELLRQGHYTLPTLEEKVTVKGGITGEGIKVLEKELNGVFEKLFQATHAKFREDLEKVKEQFNV</sequence>
<evidence type="ECO:0000256" key="1">
    <source>
        <dbReference type="ARBA" id="ARBA00005525"/>
    </source>
</evidence>
<dbReference type="GO" id="GO:0004735">
    <property type="term" value="F:pyrroline-5-carboxylate reductase activity"/>
    <property type="evidence" value="ECO:0007669"/>
    <property type="project" value="InterPro"/>
</dbReference>
<dbReference type="PANTHER" id="PTHR11645">
    <property type="entry name" value="PYRROLINE-5-CARBOXYLATE REDUCTASE"/>
    <property type="match status" value="1"/>
</dbReference>
<dbReference type="EMBL" id="OAOP01000002">
    <property type="protein sequence ID" value="SNX67845.1"/>
    <property type="molecule type" value="Genomic_DNA"/>
</dbReference>
<evidence type="ECO:0000313" key="6">
    <source>
        <dbReference type="Proteomes" id="UP000219546"/>
    </source>
</evidence>
<dbReference type="RefSeq" id="WP_097157263.1">
    <property type="nucleotide sequence ID" value="NZ_JBEPMQ010000013.1"/>
</dbReference>
<evidence type="ECO:0000259" key="3">
    <source>
        <dbReference type="Pfam" id="PF03807"/>
    </source>
</evidence>
<dbReference type="SUPFAM" id="SSF48179">
    <property type="entry name" value="6-phosphogluconate dehydrogenase C-terminal domain-like"/>
    <property type="match status" value="1"/>
</dbReference>
<evidence type="ECO:0000313" key="5">
    <source>
        <dbReference type="EMBL" id="SNX67845.1"/>
    </source>
</evidence>
<protein>
    <submittedName>
        <fullName evidence="5">Competence protein ComER</fullName>
    </submittedName>
</protein>
<dbReference type="Proteomes" id="UP000219546">
    <property type="component" value="Unassembled WGS sequence"/>
</dbReference>
<dbReference type="PROSITE" id="PS00521">
    <property type="entry name" value="P5CR"/>
    <property type="match status" value="1"/>
</dbReference>
<reference evidence="5 6" key="1">
    <citation type="submission" date="2017-08" db="EMBL/GenBank/DDBJ databases">
        <authorList>
            <person name="de Groot N.N."/>
        </authorList>
    </citation>
    <scope>NUCLEOTIDE SEQUENCE [LARGE SCALE GENOMIC DNA]</scope>
    <source>
        <strain evidence="5 6">JC228</strain>
    </source>
</reference>
<dbReference type="AlphaFoldDB" id="A0A285CKF7"/>
<evidence type="ECO:0000256" key="2">
    <source>
        <dbReference type="PIRSR" id="PIRSR000193-1"/>
    </source>
</evidence>
<dbReference type="InterPro" id="IPR000304">
    <property type="entry name" value="Pyrroline-COOH_reductase"/>
</dbReference>
<dbReference type="InterPro" id="IPR053790">
    <property type="entry name" value="P5CR-like_CS"/>
</dbReference>
<feature type="domain" description="Pyrroline-5-carboxylate reductase dimerisation" evidence="4">
    <location>
        <begin position="164"/>
        <end position="262"/>
    </location>
</feature>
<organism evidence="5 6">
    <name type="scientific">Bacillus oleivorans</name>
    <dbReference type="NCBI Taxonomy" id="1448271"/>
    <lineage>
        <taxon>Bacteria</taxon>
        <taxon>Bacillati</taxon>
        <taxon>Bacillota</taxon>
        <taxon>Bacilli</taxon>
        <taxon>Bacillales</taxon>
        <taxon>Bacillaceae</taxon>
        <taxon>Bacillus</taxon>
    </lineage>
</organism>
<gene>
    <name evidence="5" type="ORF">SAMN05877753_10249</name>
</gene>
<keyword evidence="6" id="KW-1185">Reference proteome</keyword>
<dbReference type="SUPFAM" id="SSF51735">
    <property type="entry name" value="NAD(P)-binding Rossmann-fold domains"/>
    <property type="match status" value="1"/>
</dbReference>
<accession>A0A285CKF7</accession>
<dbReference type="Pfam" id="PF03807">
    <property type="entry name" value="F420_oxidored"/>
    <property type="match status" value="1"/>
</dbReference>
<feature type="binding site" evidence="2">
    <location>
        <begin position="6"/>
        <end position="11"/>
    </location>
    <ligand>
        <name>NADP(+)</name>
        <dbReference type="ChEBI" id="CHEBI:58349"/>
    </ligand>
</feature>
<dbReference type="OrthoDB" id="9805754at2"/>
<dbReference type="NCBIfam" id="NF005814">
    <property type="entry name" value="PRK07680.1"/>
    <property type="match status" value="1"/>
</dbReference>
<dbReference type="InterPro" id="IPR036291">
    <property type="entry name" value="NAD(P)-bd_dom_sf"/>
</dbReference>
<feature type="domain" description="Pyrroline-5-carboxylate reductase catalytic N-terminal" evidence="3">
    <location>
        <begin position="2"/>
        <end position="97"/>
    </location>
</feature>
<dbReference type="InterPro" id="IPR029036">
    <property type="entry name" value="P5CR_dimer"/>
</dbReference>